<dbReference type="EMBL" id="CAJNNW010024268">
    <property type="protein sequence ID" value="CAE8671953.1"/>
    <property type="molecule type" value="Genomic_DNA"/>
</dbReference>
<evidence type="ECO:0000313" key="3">
    <source>
        <dbReference type="Proteomes" id="UP000654075"/>
    </source>
</evidence>
<name>A0A813GHZ2_POLGL</name>
<evidence type="ECO:0000313" key="2">
    <source>
        <dbReference type="EMBL" id="CAE8671953.1"/>
    </source>
</evidence>
<evidence type="ECO:0000313" key="1">
    <source>
        <dbReference type="EMBL" id="CAE8622290.1"/>
    </source>
</evidence>
<gene>
    <name evidence="1" type="ORF">PGLA1383_LOCUS39746</name>
    <name evidence="2" type="ORF">PGLA2088_LOCUS17832</name>
</gene>
<reference evidence="1" key="1">
    <citation type="submission" date="2021-02" db="EMBL/GenBank/DDBJ databases">
        <authorList>
            <person name="Dougan E. K."/>
            <person name="Rhodes N."/>
            <person name="Thang M."/>
            <person name="Chan C."/>
        </authorList>
    </citation>
    <scope>NUCLEOTIDE SEQUENCE</scope>
</reference>
<dbReference type="Proteomes" id="UP000626109">
    <property type="component" value="Unassembled WGS sequence"/>
</dbReference>
<comment type="caution">
    <text evidence="1">The sequence shown here is derived from an EMBL/GenBank/DDBJ whole genome shotgun (WGS) entry which is preliminary data.</text>
</comment>
<protein>
    <submittedName>
        <fullName evidence="1">Uncharacterized protein</fullName>
    </submittedName>
</protein>
<sequence length="140" mass="15726">MNHFQTSLLNKARAKSDTSQLLFFWAVWYVTRPPVPLGPYLCPCCRCCCCCCCCWCSCGCCSCSCCCCSCSSCCWCCWRCRLLATEEAPRLRDSLGKYLPVYSCTQRHELHPEFASCTEDGDTQPAWATVYLFIVAPKAG</sequence>
<keyword evidence="3" id="KW-1185">Reference proteome</keyword>
<dbReference type="AlphaFoldDB" id="A0A813GHZ2"/>
<organism evidence="1 3">
    <name type="scientific">Polarella glacialis</name>
    <name type="common">Dinoflagellate</name>
    <dbReference type="NCBI Taxonomy" id="89957"/>
    <lineage>
        <taxon>Eukaryota</taxon>
        <taxon>Sar</taxon>
        <taxon>Alveolata</taxon>
        <taxon>Dinophyceae</taxon>
        <taxon>Suessiales</taxon>
        <taxon>Suessiaceae</taxon>
        <taxon>Polarella</taxon>
    </lineage>
</organism>
<proteinExistence type="predicted"/>
<dbReference type="Proteomes" id="UP000654075">
    <property type="component" value="Unassembled WGS sequence"/>
</dbReference>
<dbReference type="EMBL" id="CAJNNV010027944">
    <property type="protein sequence ID" value="CAE8622290.1"/>
    <property type="molecule type" value="Genomic_DNA"/>
</dbReference>
<accession>A0A813GHZ2</accession>